<dbReference type="AlphaFoldDB" id="A0A5N6NXK8"/>
<accession>A0A5N6NXK8</accession>
<proteinExistence type="predicted"/>
<dbReference type="Proteomes" id="UP000326396">
    <property type="component" value="Linkage Group LG16"/>
</dbReference>
<dbReference type="EMBL" id="SZYD01000008">
    <property type="protein sequence ID" value="KAD5508005.1"/>
    <property type="molecule type" value="Genomic_DNA"/>
</dbReference>
<keyword evidence="4" id="KW-1185">Reference proteome</keyword>
<evidence type="ECO:0000256" key="2">
    <source>
        <dbReference type="SAM" id="MobiDB-lite"/>
    </source>
</evidence>
<feature type="coiled-coil region" evidence="1">
    <location>
        <begin position="329"/>
        <end position="370"/>
    </location>
</feature>
<feature type="coiled-coil region" evidence="1">
    <location>
        <begin position="234"/>
        <end position="275"/>
    </location>
</feature>
<feature type="region of interest" description="Disordered" evidence="2">
    <location>
        <begin position="113"/>
        <end position="198"/>
    </location>
</feature>
<evidence type="ECO:0000256" key="1">
    <source>
        <dbReference type="SAM" id="Coils"/>
    </source>
</evidence>
<gene>
    <name evidence="3" type="ORF">E3N88_15708</name>
</gene>
<feature type="region of interest" description="Disordered" evidence="2">
    <location>
        <begin position="1"/>
        <end position="88"/>
    </location>
</feature>
<name>A0A5N6NXK8_9ASTR</name>
<comment type="caution">
    <text evidence="3">The sequence shown here is derived from an EMBL/GenBank/DDBJ whole genome shotgun (WGS) entry which is preliminary data.</text>
</comment>
<keyword evidence="1" id="KW-0175">Coiled coil</keyword>
<feature type="compositionally biased region" description="Polar residues" evidence="2">
    <location>
        <begin position="31"/>
        <end position="40"/>
    </location>
</feature>
<reference evidence="3 4" key="1">
    <citation type="submission" date="2019-05" db="EMBL/GenBank/DDBJ databases">
        <title>Mikania micrantha, genome provides insights into the molecular mechanism of rapid growth.</title>
        <authorList>
            <person name="Liu B."/>
        </authorList>
    </citation>
    <scope>NUCLEOTIDE SEQUENCE [LARGE SCALE GENOMIC DNA]</scope>
    <source>
        <strain evidence="3">NLD-2019</strain>
        <tissue evidence="3">Leaf</tissue>
    </source>
</reference>
<protein>
    <submittedName>
        <fullName evidence="3">Uncharacterized protein</fullName>
    </submittedName>
</protein>
<feature type="compositionally biased region" description="Polar residues" evidence="2">
    <location>
        <begin position="146"/>
        <end position="163"/>
    </location>
</feature>
<organism evidence="3 4">
    <name type="scientific">Mikania micrantha</name>
    <name type="common">bitter vine</name>
    <dbReference type="NCBI Taxonomy" id="192012"/>
    <lineage>
        <taxon>Eukaryota</taxon>
        <taxon>Viridiplantae</taxon>
        <taxon>Streptophyta</taxon>
        <taxon>Embryophyta</taxon>
        <taxon>Tracheophyta</taxon>
        <taxon>Spermatophyta</taxon>
        <taxon>Magnoliopsida</taxon>
        <taxon>eudicotyledons</taxon>
        <taxon>Gunneridae</taxon>
        <taxon>Pentapetalae</taxon>
        <taxon>asterids</taxon>
        <taxon>campanulids</taxon>
        <taxon>Asterales</taxon>
        <taxon>Asteraceae</taxon>
        <taxon>Asteroideae</taxon>
        <taxon>Heliantheae alliance</taxon>
        <taxon>Eupatorieae</taxon>
        <taxon>Mikania</taxon>
    </lineage>
</organism>
<evidence type="ECO:0000313" key="3">
    <source>
        <dbReference type="EMBL" id="KAD5508005.1"/>
    </source>
</evidence>
<evidence type="ECO:0000313" key="4">
    <source>
        <dbReference type="Proteomes" id="UP000326396"/>
    </source>
</evidence>
<sequence length="392" mass="42005">MSEFAPEVGSPRDQGVADAPQTYASPAGLKSPSSLLSASTAGKGMDIPAHQESVPAEVSKEHPASPLITPLCPQDLDGEDSQTVIPPGVVTKKPRVSAAISLSFTLGIPHDVEKVVPVDPPPQSSLMKKPISEIPQGANPRETASIDKSSPLVSDAGPNSGTPPLSKAGSGSLFASTPFPQPAPLGSKFAPPPPCIPTAEAERVQSSSLVDLGDHLAFALGSLVAQVLEASRWAEFLHETLRKVEAERESLSVELVRLRSEREKEQVELSELRGQVIDLHADRASALKQLDEKDSKIHSLDALLAKERDEFVRDKGFSLKITTARSAELKESRARIKSMAEEAAAKAKEFEALISEKHSLEEALASFKSQKHWLISEGIPRSFEAIRMSPHT</sequence>